<dbReference type="OrthoDB" id="9773582at2"/>
<dbReference type="InterPro" id="IPR000326">
    <property type="entry name" value="PAP2/HPO"/>
</dbReference>
<reference evidence="3 4" key="1">
    <citation type="submission" date="2007-01" db="EMBL/GenBank/DDBJ databases">
        <authorList>
            <person name="Haygood M."/>
            <person name="Podell S."/>
            <person name="Anderson C."/>
            <person name="Hopkinson B."/>
            <person name="Roe K."/>
            <person name="Barbeau K."/>
            <person name="Gaasterland T."/>
            <person name="Ferriera S."/>
            <person name="Johnson J."/>
            <person name="Kravitz S."/>
            <person name="Beeson K."/>
            <person name="Sutton G."/>
            <person name="Rogers Y.-H."/>
            <person name="Friedman R."/>
            <person name="Frazier M."/>
            <person name="Venter J.C."/>
        </authorList>
    </citation>
    <scope>NUCLEOTIDE SEQUENCE [LARGE SCALE GENOMIC DNA]</scope>
    <source>
        <strain evidence="3 4">ATCC 23134</strain>
    </source>
</reference>
<feature type="transmembrane region" description="Helical" evidence="1">
    <location>
        <begin position="49"/>
        <end position="69"/>
    </location>
</feature>
<dbReference type="eggNOG" id="COG0671">
    <property type="taxonomic scope" value="Bacteria"/>
</dbReference>
<name>A1ZQF2_MICM2</name>
<sequence>MRQIIRQNSIFFILLTLYLIIGGILLLNHQKGELELWLNQRHTPLGDVFFKYVTFLGDGTFCLIMGGVLLFVRFYYALLALLPLLSGLVTQLFKRTIYANAGRPKSFFGNDSSLNFVSGYEFEHLSCCNSFPSGHTTTAFAVFLAFAFIVRSSYLKALFFFLALFAAISRVYLLQHFFVDTYFGAILGTTTMCLFLWWLEHKKVGESALMQKRLG</sequence>
<keyword evidence="1" id="KW-1133">Transmembrane helix</keyword>
<feature type="transmembrane region" description="Helical" evidence="1">
    <location>
        <begin position="9"/>
        <end position="29"/>
    </location>
</feature>
<dbReference type="AlphaFoldDB" id="A1ZQF2"/>
<keyword evidence="4" id="KW-1185">Reference proteome</keyword>
<dbReference type="CDD" id="cd01610">
    <property type="entry name" value="PAP2_like"/>
    <property type="match status" value="1"/>
</dbReference>
<protein>
    <submittedName>
        <fullName evidence="3">Phosphoesterase, PA-phosphatase related</fullName>
    </submittedName>
</protein>
<gene>
    <name evidence="3" type="ORF">M23134_08276</name>
</gene>
<organism evidence="3 4">
    <name type="scientific">Microscilla marina ATCC 23134</name>
    <dbReference type="NCBI Taxonomy" id="313606"/>
    <lineage>
        <taxon>Bacteria</taxon>
        <taxon>Pseudomonadati</taxon>
        <taxon>Bacteroidota</taxon>
        <taxon>Cytophagia</taxon>
        <taxon>Cytophagales</taxon>
        <taxon>Microscillaceae</taxon>
        <taxon>Microscilla</taxon>
    </lineage>
</organism>
<dbReference type="InterPro" id="IPR036938">
    <property type="entry name" value="PAP2/HPO_sf"/>
</dbReference>
<evidence type="ECO:0000259" key="2">
    <source>
        <dbReference type="SMART" id="SM00014"/>
    </source>
</evidence>
<evidence type="ECO:0000313" key="4">
    <source>
        <dbReference type="Proteomes" id="UP000004095"/>
    </source>
</evidence>
<dbReference type="SUPFAM" id="SSF48317">
    <property type="entry name" value="Acid phosphatase/Vanadium-dependent haloperoxidase"/>
    <property type="match status" value="1"/>
</dbReference>
<keyword evidence="1" id="KW-0472">Membrane</keyword>
<feature type="transmembrane region" description="Helical" evidence="1">
    <location>
        <begin position="74"/>
        <end position="93"/>
    </location>
</feature>
<dbReference type="Pfam" id="PF01569">
    <property type="entry name" value="PAP2"/>
    <property type="match status" value="1"/>
</dbReference>
<dbReference type="EMBL" id="AAWS01000024">
    <property type="protein sequence ID" value="EAY27324.1"/>
    <property type="molecule type" value="Genomic_DNA"/>
</dbReference>
<proteinExistence type="predicted"/>
<dbReference type="SMART" id="SM00014">
    <property type="entry name" value="acidPPc"/>
    <property type="match status" value="1"/>
</dbReference>
<dbReference type="Proteomes" id="UP000004095">
    <property type="component" value="Unassembled WGS sequence"/>
</dbReference>
<dbReference type="RefSeq" id="WP_002699652.1">
    <property type="nucleotide sequence ID" value="NZ_AAWS01000024.1"/>
</dbReference>
<evidence type="ECO:0000256" key="1">
    <source>
        <dbReference type="SAM" id="Phobius"/>
    </source>
</evidence>
<dbReference type="Gene3D" id="1.20.144.10">
    <property type="entry name" value="Phosphatidic acid phosphatase type 2/haloperoxidase"/>
    <property type="match status" value="1"/>
</dbReference>
<evidence type="ECO:0000313" key="3">
    <source>
        <dbReference type="EMBL" id="EAY27324.1"/>
    </source>
</evidence>
<feature type="domain" description="Phosphatidic acid phosphatase type 2/haloperoxidase" evidence="2">
    <location>
        <begin position="81"/>
        <end position="196"/>
    </location>
</feature>
<feature type="transmembrane region" description="Helical" evidence="1">
    <location>
        <begin position="181"/>
        <end position="199"/>
    </location>
</feature>
<comment type="caution">
    <text evidence="3">The sequence shown here is derived from an EMBL/GenBank/DDBJ whole genome shotgun (WGS) entry which is preliminary data.</text>
</comment>
<accession>A1ZQF2</accession>
<keyword evidence="1" id="KW-0812">Transmembrane</keyword>